<dbReference type="PANTHER" id="PTHR33055">
    <property type="entry name" value="TRANSPOSASE FOR INSERTION SEQUENCE ELEMENT IS1111A"/>
    <property type="match status" value="1"/>
</dbReference>
<dbReference type="AlphaFoldDB" id="A0A0G3GPG8"/>
<dbReference type="GO" id="GO:0006313">
    <property type="term" value="P:DNA transposition"/>
    <property type="evidence" value="ECO:0007669"/>
    <property type="project" value="InterPro"/>
</dbReference>
<dbReference type="OrthoDB" id="3188901at2"/>
<dbReference type="NCBIfam" id="NF033542">
    <property type="entry name" value="transpos_IS110"/>
    <property type="match status" value="1"/>
</dbReference>
<feature type="domain" description="Transposase IS116/IS110/IS902 C-terminal" evidence="2">
    <location>
        <begin position="271"/>
        <end position="356"/>
    </location>
</feature>
<dbReference type="Pfam" id="PF01548">
    <property type="entry name" value="DEDD_Tnp_IS110"/>
    <property type="match status" value="1"/>
</dbReference>
<feature type="domain" description="Transposase IS110-like N-terminal" evidence="1">
    <location>
        <begin position="7"/>
        <end position="162"/>
    </location>
</feature>
<name>A0A0G3GPG8_9CORY</name>
<dbReference type="RefSeq" id="WP_047239680.1">
    <property type="nucleotide sequence ID" value="NZ_CP011541.1"/>
</dbReference>
<proteinExistence type="predicted"/>
<organism evidence="3 4">
    <name type="scientific">Corynebacterium epidermidicanis</name>
    <dbReference type="NCBI Taxonomy" id="1050174"/>
    <lineage>
        <taxon>Bacteria</taxon>
        <taxon>Bacillati</taxon>
        <taxon>Actinomycetota</taxon>
        <taxon>Actinomycetes</taxon>
        <taxon>Mycobacteriales</taxon>
        <taxon>Corynebacteriaceae</taxon>
        <taxon>Corynebacterium</taxon>
    </lineage>
</organism>
<evidence type="ECO:0000313" key="3">
    <source>
        <dbReference type="EMBL" id="AKK02480.1"/>
    </source>
</evidence>
<dbReference type="Proteomes" id="UP000035368">
    <property type="component" value="Chromosome"/>
</dbReference>
<gene>
    <name evidence="3" type="ORF">CEPID_03000</name>
</gene>
<dbReference type="PATRIC" id="fig|1050174.4.peg.610"/>
<dbReference type="InterPro" id="IPR002525">
    <property type="entry name" value="Transp_IS110-like_N"/>
</dbReference>
<protein>
    <submittedName>
        <fullName evidence="3">Transposase</fullName>
    </submittedName>
</protein>
<evidence type="ECO:0000259" key="2">
    <source>
        <dbReference type="Pfam" id="PF02371"/>
    </source>
</evidence>
<dbReference type="Pfam" id="PF02371">
    <property type="entry name" value="Transposase_20"/>
    <property type="match status" value="1"/>
</dbReference>
<dbReference type="STRING" id="1050174.CEPID_03000"/>
<dbReference type="InterPro" id="IPR003346">
    <property type="entry name" value="Transposase_20"/>
</dbReference>
<evidence type="ECO:0000313" key="4">
    <source>
        <dbReference type="Proteomes" id="UP000035368"/>
    </source>
</evidence>
<keyword evidence="4" id="KW-1185">Reference proteome</keyword>
<evidence type="ECO:0000259" key="1">
    <source>
        <dbReference type="Pfam" id="PF01548"/>
    </source>
</evidence>
<sequence>MAYDFVIGMDVGKYFHHACVLDPQGSQVLSKRINQHKGSLRKIFGQFLADNASVLVIVDQPNNIGRLTAAVAQAMGAEVRYLPGLAMRQLSRVHVGNSKTDVRDAYVIAHAGLNLPDALRSVDRVEEVFIQLKVLNGIDEDLARAYTRLINQMRSALVGTHPAFEHVLRGQMIHRKWILHLLAKYGGPTKIRRVGKARLAAFARSHRARNPEPVIDAMLAAIHAQTVTIAGAEDAELGVAMSAKDALAKLEHRKEIEAQVLELIQDIPQTEILLSMPGIGPRSAAQILMTVGDMSDFPDAAHLASYAGLSPRTNQSGTSIMSNSPNRAGNKKLKNALCQSSFASIRFHERSRQFYERKRKEGKRHNAAVVALARRRLNVLFAMMRSGECYRDISIVQETAAA</sequence>
<dbReference type="PANTHER" id="PTHR33055:SF3">
    <property type="entry name" value="PUTATIVE TRANSPOSASE FOR IS117-RELATED"/>
    <property type="match status" value="1"/>
</dbReference>
<dbReference type="GO" id="GO:0004803">
    <property type="term" value="F:transposase activity"/>
    <property type="evidence" value="ECO:0007669"/>
    <property type="project" value="InterPro"/>
</dbReference>
<dbReference type="InterPro" id="IPR047650">
    <property type="entry name" value="Transpos_IS110"/>
</dbReference>
<dbReference type="KEGG" id="cei:CEPID_03000"/>
<dbReference type="EMBL" id="CP011541">
    <property type="protein sequence ID" value="AKK02480.1"/>
    <property type="molecule type" value="Genomic_DNA"/>
</dbReference>
<accession>A0A0G3GPG8</accession>
<dbReference type="GO" id="GO:0003677">
    <property type="term" value="F:DNA binding"/>
    <property type="evidence" value="ECO:0007669"/>
    <property type="project" value="InterPro"/>
</dbReference>
<reference evidence="3 4" key="1">
    <citation type="submission" date="2015-05" db="EMBL/GenBank/DDBJ databases">
        <title>Complete genome sequence of Corynebacterium epidermidicanis DSM 45586, isolated from the skin of a dog suffering from pruritus.</title>
        <authorList>
            <person name="Ruckert C."/>
            <person name="Albersmeier A."/>
            <person name="Winkler A."/>
            <person name="Tauch A."/>
        </authorList>
    </citation>
    <scope>NUCLEOTIDE SEQUENCE [LARGE SCALE GENOMIC DNA]</scope>
    <source>
        <strain evidence="3 4">DSM 45586</strain>
    </source>
</reference>